<dbReference type="EMBL" id="AP022660">
    <property type="protein sequence ID" value="BCA48968.1"/>
    <property type="molecule type" value="Genomic_DNA"/>
</dbReference>
<reference evidence="2 3" key="1">
    <citation type="submission" date="2020-02" db="EMBL/GenBank/DDBJ databases">
        <title>Whole-genome sequencing and comparative analysis of the genomes of Bacteroides thetaiotaomicron and Escherichia coli isolated from a healthy resident in Vietnam.</title>
        <authorList>
            <person name="Mohsin M."/>
            <person name="Tanaka K."/>
            <person name="Kawahara R."/>
            <person name="Kondo S."/>
            <person name="Noguchi H."/>
            <person name="Motooka D."/>
            <person name="Nakamura S."/>
            <person name="Khong D.T."/>
            <person name="Nguyen T.N."/>
            <person name="Tran H.T."/>
            <person name="Yamamoto Y."/>
        </authorList>
    </citation>
    <scope>NUCLEOTIDE SEQUENCE [LARGE SCALE GENOMIC DNA]</scope>
    <source>
        <strain evidence="2 3">F9-2</strain>
    </source>
</reference>
<name>A0A679HJ72_BACT4</name>
<evidence type="ECO:0000313" key="3">
    <source>
        <dbReference type="Proteomes" id="UP000500882"/>
    </source>
</evidence>
<evidence type="ECO:0008006" key="4">
    <source>
        <dbReference type="Google" id="ProtNLM"/>
    </source>
</evidence>
<sequence>MNMIKNMIKICSIAFLSLLLSASSLFAQTKTFAGADYSQGIVFVMENNQMVWKHKAPDSNDLWILPNGNILFTTGHGVLEMTRQNDTIFHYESKSPVFACQRLKNGNTFVGECVTGRMLEISPKGKIVKETCILPKGVKDGGFAFMRNARRLDNGHFLVAHYGDQCVKEYDANGKVVWKLDVPGGPHSLTRLPNGHTLIAVADKDQNPRLIEVTPEGKTIWEISNADIPGKPLKFLGGFQYFSDGRFLITNWTGHVNPKEKVHLLLVDRQKNVLYSLENTPELQTMSSVYSTDKPAGVASYH</sequence>
<evidence type="ECO:0000313" key="2">
    <source>
        <dbReference type="EMBL" id="BCA48968.1"/>
    </source>
</evidence>
<feature type="signal peptide" evidence="1">
    <location>
        <begin position="1"/>
        <end position="27"/>
    </location>
</feature>
<evidence type="ECO:0000256" key="1">
    <source>
        <dbReference type="SAM" id="SignalP"/>
    </source>
</evidence>
<dbReference type="PANTHER" id="PTHR35340">
    <property type="entry name" value="PQQ ENZYME REPEAT PROTEIN-RELATED"/>
    <property type="match status" value="1"/>
</dbReference>
<proteinExistence type="predicted"/>
<organism evidence="2 3">
    <name type="scientific">Bacteroides thetaiotaomicron</name>
    <dbReference type="NCBI Taxonomy" id="818"/>
    <lineage>
        <taxon>Bacteria</taxon>
        <taxon>Pseudomonadati</taxon>
        <taxon>Bacteroidota</taxon>
        <taxon>Bacteroidia</taxon>
        <taxon>Bacteroidales</taxon>
        <taxon>Bacteroidaceae</taxon>
        <taxon>Bacteroides</taxon>
    </lineage>
</organism>
<dbReference type="PANTHER" id="PTHR35340:SF5">
    <property type="entry name" value="ASST-DOMAIN-CONTAINING PROTEIN"/>
    <property type="match status" value="1"/>
</dbReference>
<protein>
    <recommendedName>
        <fullName evidence="4">Arylsulfotransferase (ASST)</fullName>
    </recommendedName>
</protein>
<dbReference type="SUPFAM" id="SSF63829">
    <property type="entry name" value="Calcium-dependent phosphotriesterase"/>
    <property type="match status" value="1"/>
</dbReference>
<dbReference type="InterPro" id="IPR011042">
    <property type="entry name" value="6-blade_b-propeller_TolB-like"/>
</dbReference>
<feature type="chain" id="PRO_5025671416" description="Arylsulfotransferase (ASST)" evidence="1">
    <location>
        <begin position="28"/>
        <end position="302"/>
    </location>
</feature>
<dbReference type="Gene3D" id="2.120.10.30">
    <property type="entry name" value="TolB, C-terminal domain"/>
    <property type="match status" value="1"/>
</dbReference>
<gene>
    <name evidence="2" type="ORF">BatF92_09100</name>
</gene>
<dbReference type="Proteomes" id="UP000500882">
    <property type="component" value="Chromosome"/>
</dbReference>
<keyword evidence="1" id="KW-0732">Signal</keyword>
<dbReference type="AlphaFoldDB" id="A0A679HJ72"/>
<accession>A0A679HJ72</accession>
<dbReference type="InterPro" id="IPR053143">
    <property type="entry name" value="Arylsulfate_ST"/>
</dbReference>